<reference evidence="1" key="1">
    <citation type="submission" date="2014-11" db="EMBL/GenBank/DDBJ databases">
        <authorList>
            <person name="Amaro Gonzalez C."/>
        </authorList>
    </citation>
    <scope>NUCLEOTIDE SEQUENCE</scope>
</reference>
<dbReference type="EMBL" id="GBXM01016566">
    <property type="protein sequence ID" value="JAH92011.1"/>
    <property type="molecule type" value="Transcribed_RNA"/>
</dbReference>
<proteinExistence type="predicted"/>
<organism evidence="1">
    <name type="scientific">Anguilla anguilla</name>
    <name type="common">European freshwater eel</name>
    <name type="synonym">Muraena anguilla</name>
    <dbReference type="NCBI Taxonomy" id="7936"/>
    <lineage>
        <taxon>Eukaryota</taxon>
        <taxon>Metazoa</taxon>
        <taxon>Chordata</taxon>
        <taxon>Craniata</taxon>
        <taxon>Vertebrata</taxon>
        <taxon>Euteleostomi</taxon>
        <taxon>Actinopterygii</taxon>
        <taxon>Neopterygii</taxon>
        <taxon>Teleostei</taxon>
        <taxon>Anguilliformes</taxon>
        <taxon>Anguillidae</taxon>
        <taxon>Anguilla</taxon>
    </lineage>
</organism>
<sequence>MYILSECKCTEFYANVHVFIWPVMPFHSEGPSPLLLQTSVKTSMGVLTIRGGGQSICCYGFVKFVGMDLLNLLVWIC</sequence>
<evidence type="ECO:0000313" key="1">
    <source>
        <dbReference type="EMBL" id="JAH92011.1"/>
    </source>
</evidence>
<reference evidence="1" key="2">
    <citation type="journal article" date="2015" name="Fish Shellfish Immunol.">
        <title>Early steps in the European eel (Anguilla anguilla)-Vibrio vulnificus interaction in the gills: Role of the RtxA13 toxin.</title>
        <authorList>
            <person name="Callol A."/>
            <person name="Pajuelo D."/>
            <person name="Ebbesson L."/>
            <person name="Teles M."/>
            <person name="MacKenzie S."/>
            <person name="Amaro C."/>
        </authorList>
    </citation>
    <scope>NUCLEOTIDE SEQUENCE</scope>
</reference>
<accession>A0A0E9WNZ4</accession>
<protein>
    <submittedName>
        <fullName evidence="1">Uncharacterized protein</fullName>
    </submittedName>
</protein>
<dbReference type="AlphaFoldDB" id="A0A0E9WNZ4"/>
<name>A0A0E9WNZ4_ANGAN</name>